<evidence type="ECO:0000256" key="1">
    <source>
        <dbReference type="HAMAP-Rule" id="MF_00652"/>
    </source>
</evidence>
<dbReference type="PANTHER" id="PTHR30283:SF4">
    <property type="entry name" value="PEROXIDE STRESS RESISTANCE PROTEIN YAAA"/>
    <property type="match status" value="1"/>
</dbReference>
<dbReference type="AlphaFoldDB" id="A0A1S1HGT6"/>
<dbReference type="InterPro" id="IPR005583">
    <property type="entry name" value="YaaA"/>
</dbReference>
<dbReference type="PANTHER" id="PTHR30283">
    <property type="entry name" value="PEROXIDE STRESS RESPONSE PROTEIN YAAA"/>
    <property type="match status" value="1"/>
</dbReference>
<dbReference type="NCBIfam" id="NF002542">
    <property type="entry name" value="PRK02101.1-3"/>
    <property type="match status" value="1"/>
</dbReference>
<dbReference type="Proteomes" id="UP000179467">
    <property type="component" value="Unassembled WGS sequence"/>
</dbReference>
<dbReference type="EMBL" id="MIPT01000001">
    <property type="protein sequence ID" value="OHT21454.1"/>
    <property type="molecule type" value="Genomic_DNA"/>
</dbReference>
<evidence type="ECO:0000313" key="3">
    <source>
        <dbReference type="Proteomes" id="UP000179467"/>
    </source>
</evidence>
<name>A0A1S1HGT6_9SPHN</name>
<protein>
    <recommendedName>
        <fullName evidence="1">UPF0246 protein BHE75_03462</fullName>
    </recommendedName>
</protein>
<proteinExistence type="inferred from homology"/>
<comment type="caution">
    <text evidence="2">The sequence shown here is derived from an EMBL/GenBank/DDBJ whole genome shotgun (WGS) entry which is preliminary data.</text>
</comment>
<evidence type="ECO:0000313" key="2">
    <source>
        <dbReference type="EMBL" id="OHT21454.1"/>
    </source>
</evidence>
<dbReference type="Pfam" id="PF03883">
    <property type="entry name" value="H2O2_YaaD"/>
    <property type="match status" value="1"/>
</dbReference>
<keyword evidence="3" id="KW-1185">Reference proteome</keyword>
<dbReference type="RefSeq" id="WP_015458043.1">
    <property type="nucleotide sequence ID" value="NZ_MIPT01000001.1"/>
</dbReference>
<organism evidence="2 3">
    <name type="scientific">Edaphosphingomonas haloaromaticamans</name>
    <dbReference type="NCBI Taxonomy" id="653954"/>
    <lineage>
        <taxon>Bacteria</taxon>
        <taxon>Pseudomonadati</taxon>
        <taxon>Pseudomonadota</taxon>
        <taxon>Alphaproteobacteria</taxon>
        <taxon>Sphingomonadales</taxon>
        <taxon>Rhizorhabdaceae</taxon>
        <taxon>Edaphosphingomonas</taxon>
    </lineage>
</organism>
<dbReference type="GO" id="GO:0033194">
    <property type="term" value="P:response to hydroperoxide"/>
    <property type="evidence" value="ECO:0007669"/>
    <property type="project" value="TreeGrafter"/>
</dbReference>
<dbReference type="OrthoDB" id="9777133at2"/>
<accession>A0A1S1HGT6</accession>
<sequence>MLALLSPAKSLDYRRPLPPHATTRPRFAEEAGALAAAAARLGAARLGELMHISDKLAELNAARFAGFAEAEERAALHAFNGDVYVGFEARSLDDAAIAFAQDHVRILSGLYGLLRPLDAIRPYRLEMGTRWAPEARNLYLHWGSRVSEAIAEDLAEQGDGVILNLASQEYWGVVSQAPPKARIITVDFKEYGPKGLRFSSFAAKRARGMMARWLCEHRVARPEEMKAFDSDGYAFDAAASAPDRWLFVRGTAAEA</sequence>
<gene>
    <name evidence="2" type="ORF">BHE75_03462</name>
</gene>
<comment type="similarity">
    <text evidence="1">Belongs to the UPF0246 family.</text>
</comment>
<dbReference type="GO" id="GO:0005829">
    <property type="term" value="C:cytosol"/>
    <property type="evidence" value="ECO:0007669"/>
    <property type="project" value="TreeGrafter"/>
</dbReference>
<reference evidence="2 3" key="1">
    <citation type="submission" date="2016-09" db="EMBL/GenBank/DDBJ databases">
        <title>Metabolic pathway, cell adaptation mechanisms and a novel monoxygenase revealed through proteogenomic-transcription analysis of a Sphingomonas haloaromaticamans strain degrading the fungicide ortho-phenylphenol.</title>
        <authorList>
            <person name="Perruchon C."/>
            <person name="Papadopoulou E.S."/>
            <person name="Rousidou C."/>
            <person name="Vasileiadis S."/>
            <person name="Tanou G."/>
            <person name="Amoutzias G."/>
            <person name="Molassiotis A."/>
            <person name="Karpouzas D.G."/>
        </authorList>
    </citation>
    <scope>NUCLEOTIDE SEQUENCE [LARGE SCALE GENOMIC DNA]</scope>
    <source>
        <strain evidence="2 3">P3</strain>
    </source>
</reference>
<dbReference type="HAMAP" id="MF_00652">
    <property type="entry name" value="UPF0246"/>
    <property type="match status" value="1"/>
</dbReference>